<name>I0YMU4_COCSC</name>
<dbReference type="eggNOG" id="ENOG502R044">
    <property type="taxonomic scope" value="Eukaryota"/>
</dbReference>
<dbReference type="KEGG" id="csl:COCSUDRAFT_44541"/>
<dbReference type="PANTHER" id="PTHR43143">
    <property type="entry name" value="METALLOPHOSPHOESTERASE, CALCINEURIN SUPERFAMILY"/>
    <property type="match status" value="1"/>
</dbReference>
<organism evidence="2 3">
    <name type="scientific">Coccomyxa subellipsoidea (strain C-169)</name>
    <name type="common">Green microalga</name>
    <dbReference type="NCBI Taxonomy" id="574566"/>
    <lineage>
        <taxon>Eukaryota</taxon>
        <taxon>Viridiplantae</taxon>
        <taxon>Chlorophyta</taxon>
        <taxon>core chlorophytes</taxon>
        <taxon>Trebouxiophyceae</taxon>
        <taxon>Trebouxiophyceae incertae sedis</taxon>
        <taxon>Coccomyxaceae</taxon>
        <taxon>Coccomyxa</taxon>
        <taxon>Coccomyxa subellipsoidea</taxon>
    </lineage>
</organism>
<dbReference type="InterPro" id="IPR004843">
    <property type="entry name" value="Calcineurin-like_PHP"/>
</dbReference>
<evidence type="ECO:0000259" key="1">
    <source>
        <dbReference type="Pfam" id="PF00149"/>
    </source>
</evidence>
<dbReference type="RefSeq" id="XP_005644257.1">
    <property type="nucleotide sequence ID" value="XM_005644200.1"/>
</dbReference>
<dbReference type="Proteomes" id="UP000007264">
    <property type="component" value="Unassembled WGS sequence"/>
</dbReference>
<dbReference type="InterPro" id="IPR051918">
    <property type="entry name" value="STPP_CPPED1"/>
</dbReference>
<dbReference type="GeneID" id="17037685"/>
<evidence type="ECO:0000313" key="3">
    <source>
        <dbReference type="Proteomes" id="UP000007264"/>
    </source>
</evidence>
<dbReference type="Pfam" id="PF00149">
    <property type="entry name" value="Metallophos"/>
    <property type="match status" value="1"/>
</dbReference>
<dbReference type="SUPFAM" id="SSF56300">
    <property type="entry name" value="Metallo-dependent phosphatases"/>
    <property type="match status" value="1"/>
</dbReference>
<dbReference type="PANTHER" id="PTHR43143:SF4">
    <property type="entry name" value="CALCINEURIN-LIKE PHOSPHOESTERASE DOMAIN-CONTAINING PROTEIN"/>
    <property type="match status" value="1"/>
</dbReference>
<dbReference type="OrthoDB" id="10260867at2759"/>
<dbReference type="GO" id="GO:0016787">
    <property type="term" value="F:hydrolase activity"/>
    <property type="evidence" value="ECO:0007669"/>
    <property type="project" value="InterPro"/>
</dbReference>
<keyword evidence="3" id="KW-1185">Reference proteome</keyword>
<accession>I0YMU4</accession>
<dbReference type="EMBL" id="AGSI01000018">
    <property type="protein sequence ID" value="EIE19713.1"/>
    <property type="molecule type" value="Genomic_DNA"/>
</dbReference>
<dbReference type="Gene3D" id="3.60.21.10">
    <property type="match status" value="1"/>
</dbReference>
<feature type="domain" description="Calcineurin-like phosphoesterase" evidence="1">
    <location>
        <begin position="17"/>
        <end position="155"/>
    </location>
</feature>
<gene>
    <name evidence="2" type="ORF">COCSUDRAFT_44541</name>
</gene>
<reference evidence="2 3" key="1">
    <citation type="journal article" date="2012" name="Genome Biol.">
        <title>The genome of the polar eukaryotic microalga coccomyxa subellipsoidea reveals traits of cold adaptation.</title>
        <authorList>
            <person name="Blanc G."/>
            <person name="Agarkova I."/>
            <person name="Grimwood J."/>
            <person name="Kuo A."/>
            <person name="Brueggeman A."/>
            <person name="Dunigan D."/>
            <person name="Gurnon J."/>
            <person name="Ladunga I."/>
            <person name="Lindquist E."/>
            <person name="Lucas S."/>
            <person name="Pangilinan J."/>
            <person name="Proschold T."/>
            <person name="Salamov A."/>
            <person name="Schmutz J."/>
            <person name="Weeks D."/>
            <person name="Yamada T."/>
            <person name="Claverie J.M."/>
            <person name="Grigoriev I."/>
            <person name="Van Etten J."/>
            <person name="Lomsadze A."/>
            <person name="Borodovsky M."/>
        </authorList>
    </citation>
    <scope>NUCLEOTIDE SEQUENCE [LARGE SCALE GENOMIC DNA]</scope>
    <source>
        <strain evidence="2 3">C-169</strain>
    </source>
</reference>
<dbReference type="InterPro" id="IPR029052">
    <property type="entry name" value="Metallo-depent_PP-like"/>
</dbReference>
<proteinExistence type="predicted"/>
<comment type="caution">
    <text evidence="2">The sequence shown here is derived from an EMBL/GenBank/DDBJ whole genome shotgun (WGS) entry which is preliminary data.</text>
</comment>
<evidence type="ECO:0000313" key="2">
    <source>
        <dbReference type="EMBL" id="EIE19713.1"/>
    </source>
</evidence>
<sequence>MACFRRAHTYISGFLPVRTALVVGNHDLEGEDFETDEENLAAWREVFGQRHYWSMELGDVLCIGISTVRFRSNAFSAHEVYIDDEQLSWFKNTLKAAGQRPIIIFSHAPPLGCGLTSVHVKNRCAFLNHSSNAAEFMQLVEQHSNICLWFSGHFHLSHNYMRSISVANNCAFVQTGVIGDCNRDGYRHSRVIKGSKEGYRLYTFDHNTGDLRLDLKQPWVSASSPRPILPPQDQLCDSEDEGWPLDRAAAANGAAGRSNGFAGEDGDEGAFAFERPANGAQQQRRWMAVGRGRLLSLEDSMLVEYNIASRAPVGVVFLSIEEGEEVVFVDEAGGVVSIAGPTDSVGETVAAVELRDPSGHVTQRVERNLEGGFFQVFQQNKWRLRKQREAAAQAAAAAVPVS</sequence>
<dbReference type="AlphaFoldDB" id="I0YMU4"/>
<protein>
    <submittedName>
        <fullName evidence="2">Metallo-dependent phosphatase</fullName>
    </submittedName>
</protein>